<proteinExistence type="inferred from homology"/>
<protein>
    <submittedName>
        <fullName evidence="5">Glutamate synthase domain-containing protein 2</fullName>
    </submittedName>
</protein>
<dbReference type="InterPro" id="IPR002932">
    <property type="entry name" value="Glu_synthdom"/>
</dbReference>
<dbReference type="OrthoDB" id="9758182at2"/>
<keyword evidence="3" id="KW-1133">Transmembrane helix</keyword>
<dbReference type="RefSeq" id="WP_079720979.1">
    <property type="nucleotide sequence ID" value="NZ_FUYY01000003.1"/>
</dbReference>
<evidence type="ECO:0000256" key="3">
    <source>
        <dbReference type="SAM" id="Phobius"/>
    </source>
</evidence>
<comment type="similarity">
    <text evidence="1 2">Belongs to the glutamate synthase family.</text>
</comment>
<dbReference type="Proteomes" id="UP000190230">
    <property type="component" value="Unassembled WGS sequence"/>
</dbReference>
<dbReference type="PANTHER" id="PTHR43819">
    <property type="entry name" value="ARCHAEAL-TYPE GLUTAMATE SYNTHASE [NADPH]"/>
    <property type="match status" value="1"/>
</dbReference>
<accession>A0A1T5CQF4</accession>
<dbReference type="Gene3D" id="3.20.20.70">
    <property type="entry name" value="Aldolase class I"/>
    <property type="match status" value="1"/>
</dbReference>
<sequence length="540" mass="59971">MENILSFLSAIPWWGWVLIFFAIIAIRDIFFNREHTIKHNFPVIGHFRYILEGIGPELRQYIVASNRDELPFNRSERGWIYASAKNENNYEGFGTDQDIFSTHYIFINNAMLPLKLKEDHPNNLDPGFIACAKVMGEFNNRKRPFRPASIINVSAMSFGSLSARAIASLNEGCKEAGAYHNTGEGGLSPYHQKGADVVFHFGTGYFGVRDNDGNFSMEKMVELVNENKQIRAIEIKLSQGAKPGKGGVLPASKITKEIAEIRNVPIGKDVLSPPSHSAFNDMPELVDFIEEIAEATGLPVGIKSAVGKLDQWKELASIMAQTKRGPDFITIDGGEGGTGAAPPSFADHVSLPWIYAFTDVYQVFLNHGITDRIVFIGSGKLGFPGQAAMAFALGADCINVAREAMMSIGCIQAQSCHNNTCPTGVATQNKWLQAGINIKEKSRRVNFYFTKFRKELLEMTHACGYEHPCQFTMDDVEINLSDQNLAKSLAGTFSYHKEKVPFEGVHIHKNDPNLGAIYKRKEVITKEAETEKTTPHNKNQ</sequence>
<dbReference type="AlphaFoldDB" id="A0A1T5CQF4"/>
<evidence type="ECO:0000256" key="2">
    <source>
        <dbReference type="PIRNR" id="PIRNR006429"/>
    </source>
</evidence>
<dbReference type="EMBL" id="FUYY01000003">
    <property type="protein sequence ID" value="SKB61647.1"/>
    <property type="molecule type" value="Genomic_DNA"/>
</dbReference>
<dbReference type="STRING" id="241145.SAMN05660776_2125"/>
<keyword evidence="3" id="KW-0472">Membrane</keyword>
<feature type="domain" description="Glutamate synthase" evidence="4">
    <location>
        <begin position="145"/>
        <end position="465"/>
    </location>
</feature>
<dbReference type="PANTHER" id="PTHR43819:SF1">
    <property type="entry name" value="ARCHAEAL-TYPE GLUTAMATE SYNTHASE [NADPH]"/>
    <property type="match status" value="1"/>
</dbReference>
<dbReference type="PIRSF" id="PIRSF006429">
    <property type="entry name" value="GOGAT_lg_2"/>
    <property type="match status" value="1"/>
</dbReference>
<dbReference type="GO" id="GO:0006537">
    <property type="term" value="P:glutamate biosynthetic process"/>
    <property type="evidence" value="ECO:0007669"/>
    <property type="project" value="InterPro"/>
</dbReference>
<keyword evidence="6" id="KW-1185">Reference proteome</keyword>
<dbReference type="InterPro" id="IPR024188">
    <property type="entry name" value="GltB"/>
</dbReference>
<dbReference type="SUPFAM" id="SSF51395">
    <property type="entry name" value="FMN-linked oxidoreductases"/>
    <property type="match status" value="1"/>
</dbReference>
<feature type="transmembrane region" description="Helical" evidence="3">
    <location>
        <begin position="13"/>
        <end position="30"/>
    </location>
</feature>
<name>A0A1T5CQF4_9FLAO</name>
<evidence type="ECO:0000256" key="1">
    <source>
        <dbReference type="ARBA" id="ARBA00009716"/>
    </source>
</evidence>
<dbReference type="CDD" id="cd02808">
    <property type="entry name" value="GltS_FMN"/>
    <property type="match status" value="1"/>
</dbReference>
<dbReference type="Pfam" id="PF01645">
    <property type="entry name" value="Glu_synthase"/>
    <property type="match status" value="1"/>
</dbReference>
<dbReference type="GO" id="GO:0015930">
    <property type="term" value="F:glutamate synthase activity"/>
    <property type="evidence" value="ECO:0007669"/>
    <property type="project" value="InterPro"/>
</dbReference>
<reference evidence="6" key="1">
    <citation type="submission" date="2017-02" db="EMBL/GenBank/DDBJ databases">
        <authorList>
            <person name="Varghese N."/>
            <person name="Submissions S."/>
        </authorList>
    </citation>
    <scope>NUCLEOTIDE SEQUENCE [LARGE SCALE GENOMIC DNA]</scope>
    <source>
        <strain evidence="6">DSM 23405</strain>
    </source>
</reference>
<evidence type="ECO:0000313" key="6">
    <source>
        <dbReference type="Proteomes" id="UP000190230"/>
    </source>
</evidence>
<organism evidence="5 6">
    <name type="scientific">Salegentibacter holothuriorum</name>
    <dbReference type="NCBI Taxonomy" id="241145"/>
    <lineage>
        <taxon>Bacteria</taxon>
        <taxon>Pseudomonadati</taxon>
        <taxon>Bacteroidota</taxon>
        <taxon>Flavobacteriia</taxon>
        <taxon>Flavobacteriales</taxon>
        <taxon>Flavobacteriaceae</taxon>
        <taxon>Salegentibacter</taxon>
    </lineage>
</organism>
<keyword evidence="3" id="KW-0812">Transmembrane</keyword>
<dbReference type="InterPro" id="IPR013785">
    <property type="entry name" value="Aldolase_TIM"/>
</dbReference>
<gene>
    <name evidence="5" type="ORF">SAMN05660776_2125</name>
</gene>
<evidence type="ECO:0000313" key="5">
    <source>
        <dbReference type="EMBL" id="SKB61647.1"/>
    </source>
</evidence>
<evidence type="ECO:0000259" key="4">
    <source>
        <dbReference type="Pfam" id="PF01645"/>
    </source>
</evidence>